<sequence length="170" mass="20632">MEYYKTDEKSLRNFITELEFSLEQGDTNNMEQFNENMKEIANKTLKTTYRRRIGNKGEVKEASWVNKNIRQGIKKRRYYNRLRRNAENKEEEDKYEELYLKQKDKVQGETKRTIYAHESMVSREVTEGGDSSRKMWIYMNNKLRNKNTEQVKELKMYNEQGIELNKEETE</sequence>
<reference evidence="1" key="1">
    <citation type="submission" date="2023-10" db="EMBL/GenBank/DDBJ databases">
        <title>Genome assemblies of two species of porcelain crab, Petrolisthes cinctipes and Petrolisthes manimaculis (Anomura: Porcellanidae).</title>
        <authorList>
            <person name="Angst P."/>
        </authorList>
    </citation>
    <scope>NUCLEOTIDE SEQUENCE</scope>
    <source>
        <strain evidence="1">PB745_01</strain>
        <tissue evidence="1">Gill</tissue>
    </source>
</reference>
<comment type="caution">
    <text evidence="1">The sequence shown here is derived from an EMBL/GenBank/DDBJ whole genome shotgun (WGS) entry which is preliminary data.</text>
</comment>
<keyword evidence="2" id="KW-1185">Reference proteome</keyword>
<protein>
    <submittedName>
        <fullName evidence="1">Uncharacterized protein</fullName>
    </submittedName>
</protein>
<name>A0AAE1FXP6_PETCI</name>
<evidence type="ECO:0000313" key="2">
    <source>
        <dbReference type="Proteomes" id="UP001286313"/>
    </source>
</evidence>
<proteinExistence type="predicted"/>
<accession>A0AAE1FXP6</accession>
<dbReference type="Proteomes" id="UP001286313">
    <property type="component" value="Unassembled WGS sequence"/>
</dbReference>
<evidence type="ECO:0000313" key="1">
    <source>
        <dbReference type="EMBL" id="KAK3882628.1"/>
    </source>
</evidence>
<organism evidence="1 2">
    <name type="scientific">Petrolisthes cinctipes</name>
    <name type="common">Flat porcelain crab</name>
    <dbReference type="NCBI Taxonomy" id="88211"/>
    <lineage>
        <taxon>Eukaryota</taxon>
        <taxon>Metazoa</taxon>
        <taxon>Ecdysozoa</taxon>
        <taxon>Arthropoda</taxon>
        <taxon>Crustacea</taxon>
        <taxon>Multicrustacea</taxon>
        <taxon>Malacostraca</taxon>
        <taxon>Eumalacostraca</taxon>
        <taxon>Eucarida</taxon>
        <taxon>Decapoda</taxon>
        <taxon>Pleocyemata</taxon>
        <taxon>Anomura</taxon>
        <taxon>Galatheoidea</taxon>
        <taxon>Porcellanidae</taxon>
        <taxon>Petrolisthes</taxon>
    </lineage>
</organism>
<dbReference type="AlphaFoldDB" id="A0AAE1FXP6"/>
<gene>
    <name evidence="1" type="ORF">Pcinc_012996</name>
</gene>
<dbReference type="EMBL" id="JAWQEG010001073">
    <property type="protein sequence ID" value="KAK3882628.1"/>
    <property type="molecule type" value="Genomic_DNA"/>
</dbReference>